<dbReference type="AlphaFoldDB" id="A0A211ZI95"/>
<accession>A0A211ZI95</accession>
<name>A0A211ZI95_9PROT</name>
<evidence type="ECO:0000313" key="2">
    <source>
        <dbReference type="EMBL" id="OWJ64991.1"/>
    </source>
</evidence>
<dbReference type="STRING" id="1122125.GCA_000423185_05043"/>
<gene>
    <name evidence="2" type="ORF">BWR60_21725</name>
</gene>
<keyword evidence="1" id="KW-1133">Transmembrane helix</keyword>
<comment type="caution">
    <text evidence="2">The sequence shown here is derived from an EMBL/GenBank/DDBJ whole genome shotgun (WGS) entry which is preliminary data.</text>
</comment>
<reference evidence="3" key="1">
    <citation type="submission" date="2017-05" db="EMBL/GenBank/DDBJ databases">
        <authorList>
            <person name="Macchi M."/>
            <person name="Festa S."/>
            <person name="Coppotelli B.M."/>
            <person name="Morelli I.S."/>
        </authorList>
    </citation>
    <scope>NUCLEOTIDE SEQUENCE [LARGE SCALE GENOMIC DNA]</scope>
    <source>
        <strain evidence="3">I</strain>
    </source>
</reference>
<evidence type="ECO:0000313" key="3">
    <source>
        <dbReference type="Proteomes" id="UP000196655"/>
    </source>
</evidence>
<dbReference type="EMBL" id="NHON01000045">
    <property type="protein sequence ID" value="OWJ64991.1"/>
    <property type="molecule type" value="Genomic_DNA"/>
</dbReference>
<keyword evidence="3" id="KW-1185">Reference proteome</keyword>
<keyword evidence="1" id="KW-0812">Transmembrane</keyword>
<feature type="transmembrane region" description="Helical" evidence="1">
    <location>
        <begin position="203"/>
        <end position="225"/>
    </location>
</feature>
<organism evidence="2 3">
    <name type="scientific">Inquilinus limosus</name>
    <dbReference type="NCBI Taxonomy" id="171674"/>
    <lineage>
        <taxon>Bacteria</taxon>
        <taxon>Pseudomonadati</taxon>
        <taxon>Pseudomonadota</taxon>
        <taxon>Alphaproteobacteria</taxon>
        <taxon>Rhodospirillales</taxon>
        <taxon>Rhodospirillaceae</taxon>
        <taxon>Inquilinus</taxon>
    </lineage>
</organism>
<protein>
    <submittedName>
        <fullName evidence="2">Uncharacterized protein</fullName>
    </submittedName>
</protein>
<keyword evidence="1" id="KW-0472">Membrane</keyword>
<dbReference type="Proteomes" id="UP000196655">
    <property type="component" value="Unassembled WGS sequence"/>
</dbReference>
<evidence type="ECO:0000256" key="1">
    <source>
        <dbReference type="SAM" id="Phobius"/>
    </source>
</evidence>
<sequence length="240" mass="26643">MSAALSALSLPVPTGRSNAVDKYLYVITTPSFAKRLMEKHGFEKLIFESRWRGNHWIAPPGFINEFSSGLKELFGYQPWAPPDEIDVANFLANNLLMEPDNDSGFVKISFDNRDRNLAVSALNIITMEGDAYLKEVNEGLYLSQLDFVTKKIAETSNLEVINALRAYLVNVVLSKTLLSDSDSYAIRTWGGVSVTSLPTKPQVPVTILLGFVLGPLLALSLIFFGRWMRPGRDVRARADG</sequence>
<proteinExistence type="predicted"/>